<evidence type="ECO:0008006" key="4">
    <source>
        <dbReference type="Google" id="ProtNLM"/>
    </source>
</evidence>
<dbReference type="EMBL" id="VFLP01000012">
    <property type="protein sequence ID" value="TRX96257.1"/>
    <property type="molecule type" value="Genomic_DNA"/>
</dbReference>
<comment type="caution">
    <text evidence="2">The sequence shown here is derived from an EMBL/GenBank/DDBJ whole genome shotgun (WGS) entry which is preliminary data.</text>
</comment>
<feature type="region of interest" description="Disordered" evidence="1">
    <location>
        <begin position="1"/>
        <end position="68"/>
    </location>
</feature>
<feature type="region of interest" description="Disordered" evidence="1">
    <location>
        <begin position="92"/>
        <end position="134"/>
    </location>
</feature>
<protein>
    <recommendedName>
        <fullName evidence="4">F-box domain-containing protein</fullName>
    </recommendedName>
</protein>
<proteinExistence type="predicted"/>
<feature type="compositionally biased region" description="Basic and acidic residues" evidence="1">
    <location>
        <begin position="54"/>
        <end position="65"/>
    </location>
</feature>
<feature type="region of interest" description="Disordered" evidence="1">
    <location>
        <begin position="556"/>
        <end position="578"/>
    </location>
</feature>
<dbReference type="OrthoDB" id="5413827at2759"/>
<evidence type="ECO:0000256" key="1">
    <source>
        <dbReference type="SAM" id="MobiDB-lite"/>
    </source>
</evidence>
<dbReference type="STRING" id="2512241.A0A553I7T3"/>
<evidence type="ECO:0000313" key="3">
    <source>
        <dbReference type="Proteomes" id="UP000319160"/>
    </source>
</evidence>
<evidence type="ECO:0000313" key="2">
    <source>
        <dbReference type="EMBL" id="TRX96257.1"/>
    </source>
</evidence>
<name>A0A553I7T3_9PEZI</name>
<dbReference type="AlphaFoldDB" id="A0A553I7T3"/>
<sequence length="578" mass="66237">MPPRKSNDSTPTQAVTKPRAKRSVKCEEAELTPTQQKRKERHDMLAAAKKRQARNMERPNDHEDNGFLSKTILFTRKLPAYPSYDEIPNKRRRVDLEPKKKKLARRAPWDKDSKFKKPSSPPNPPVRTSPRDPVTPMGRFSMLPVEICDEILRYILLWPHDIIVFDEWSRVFPRTRPRLNLSILYTCRVLRKQGLQILYGENIFAHDLRDPPASHGHTAPVLDKVFGNSVVPINEFGHLIRHIKIKMHRSRIRFNGHRRKFEYSILKFLPGGGLAHTADLHTVTLEVPAETNGDLQLHSDTVKEEDVPICKYFEKDSKLFDALFKIQIQWVHVLAWDTHGKCWQTAVDMRYFAKDKQMKIEHMATDKDPKHNKVESFNNQSVLRGSAAATSYRTKDVEAMEKLWDERVEIAKAGLCNLASRIKILATDPDRAIIKLKQWTPVKTPASGSEIFLPSNFRDPSLSRSTRSKRGQISPGSNLLDVKKMPTGSETNPKAKAGTAIRTNINPLNIPNTKDTEKEARLLEAQQDIQMNEAEIGKGGMLTEQWLENLPHHNMEDIQGTTEGDKHEMDVSDFEQCE</sequence>
<organism evidence="2 3">
    <name type="scientific">Xylaria flabelliformis</name>
    <dbReference type="NCBI Taxonomy" id="2512241"/>
    <lineage>
        <taxon>Eukaryota</taxon>
        <taxon>Fungi</taxon>
        <taxon>Dikarya</taxon>
        <taxon>Ascomycota</taxon>
        <taxon>Pezizomycotina</taxon>
        <taxon>Sordariomycetes</taxon>
        <taxon>Xylariomycetidae</taxon>
        <taxon>Xylariales</taxon>
        <taxon>Xylariaceae</taxon>
        <taxon>Xylaria</taxon>
    </lineage>
</organism>
<gene>
    <name evidence="2" type="ORF">FHL15_002981</name>
</gene>
<feature type="region of interest" description="Disordered" evidence="1">
    <location>
        <begin position="451"/>
        <end position="495"/>
    </location>
</feature>
<reference evidence="3" key="1">
    <citation type="submission" date="2019-06" db="EMBL/GenBank/DDBJ databases">
        <title>Draft genome sequence of the griseofulvin-producing fungus Xylaria cubensis strain G536.</title>
        <authorList>
            <person name="Mead M.E."/>
            <person name="Raja H.A."/>
            <person name="Steenwyk J.L."/>
            <person name="Knowles S.L."/>
            <person name="Oberlies N.H."/>
            <person name="Rokas A."/>
        </authorList>
    </citation>
    <scope>NUCLEOTIDE SEQUENCE [LARGE SCALE GENOMIC DNA]</scope>
    <source>
        <strain evidence="3">G536</strain>
    </source>
</reference>
<dbReference type="Proteomes" id="UP000319160">
    <property type="component" value="Unassembled WGS sequence"/>
</dbReference>
<keyword evidence="3" id="KW-1185">Reference proteome</keyword>
<accession>A0A553I7T3</accession>